<evidence type="ECO:0000313" key="2">
    <source>
        <dbReference type="Proteomes" id="UP000053766"/>
    </source>
</evidence>
<dbReference type="AlphaFoldDB" id="A0A0D8Y679"/>
<reference evidence="2" key="2">
    <citation type="journal article" date="2016" name="Sci. Rep.">
        <title>Dictyocaulus viviparus genome, variome and transcriptome elucidate lungworm biology and support future intervention.</title>
        <authorList>
            <person name="McNulty S.N."/>
            <person name="Strube C."/>
            <person name="Rosa B.A."/>
            <person name="Martin J.C."/>
            <person name="Tyagi R."/>
            <person name="Choi Y.J."/>
            <person name="Wang Q."/>
            <person name="Hallsworth Pepin K."/>
            <person name="Zhang X."/>
            <person name="Ozersky P."/>
            <person name="Wilson R.K."/>
            <person name="Sternberg P.W."/>
            <person name="Gasser R.B."/>
            <person name="Mitreva M."/>
        </authorList>
    </citation>
    <scope>NUCLEOTIDE SEQUENCE [LARGE SCALE GENOMIC DNA]</scope>
    <source>
        <strain evidence="2">HannoverDv2000</strain>
    </source>
</reference>
<sequence>MSITSLSTKDVQISSQVATFVNKSCMDFESRYTTGLLSFRSNFGLNHMLHNTLVNYHESNAYLFYNHLRVVLAISRNVATHTLTALIVMALSNTYTERV</sequence>
<dbReference type="EMBL" id="KN716215">
    <property type="protein sequence ID" value="KJH50096.1"/>
    <property type="molecule type" value="Genomic_DNA"/>
</dbReference>
<protein>
    <submittedName>
        <fullName evidence="1">Uncharacterized protein</fullName>
    </submittedName>
</protein>
<dbReference type="Proteomes" id="UP000053766">
    <property type="component" value="Unassembled WGS sequence"/>
</dbReference>
<gene>
    <name evidence="1" type="ORF">DICVIV_03733</name>
</gene>
<accession>A0A0D8Y679</accession>
<evidence type="ECO:0000313" key="1">
    <source>
        <dbReference type="EMBL" id="KJH50096.1"/>
    </source>
</evidence>
<proteinExistence type="predicted"/>
<organism evidence="1 2">
    <name type="scientific">Dictyocaulus viviparus</name>
    <name type="common">Bovine lungworm</name>
    <dbReference type="NCBI Taxonomy" id="29172"/>
    <lineage>
        <taxon>Eukaryota</taxon>
        <taxon>Metazoa</taxon>
        <taxon>Ecdysozoa</taxon>
        <taxon>Nematoda</taxon>
        <taxon>Chromadorea</taxon>
        <taxon>Rhabditida</taxon>
        <taxon>Rhabditina</taxon>
        <taxon>Rhabditomorpha</taxon>
        <taxon>Strongyloidea</taxon>
        <taxon>Metastrongylidae</taxon>
        <taxon>Dictyocaulus</taxon>
    </lineage>
</organism>
<reference evidence="1 2" key="1">
    <citation type="submission" date="2013-11" db="EMBL/GenBank/DDBJ databases">
        <title>Draft genome of the bovine lungworm Dictyocaulus viviparus.</title>
        <authorList>
            <person name="Mitreva M."/>
        </authorList>
    </citation>
    <scope>NUCLEOTIDE SEQUENCE [LARGE SCALE GENOMIC DNA]</scope>
    <source>
        <strain evidence="1 2">HannoverDv2000</strain>
    </source>
</reference>
<name>A0A0D8Y679_DICVI</name>
<keyword evidence="2" id="KW-1185">Reference proteome</keyword>